<organism evidence="5 6">
    <name type="scientific">Amycolatopsis albispora</name>
    <dbReference type="NCBI Taxonomy" id="1804986"/>
    <lineage>
        <taxon>Bacteria</taxon>
        <taxon>Bacillati</taxon>
        <taxon>Actinomycetota</taxon>
        <taxon>Actinomycetes</taxon>
        <taxon>Pseudonocardiales</taxon>
        <taxon>Pseudonocardiaceae</taxon>
        <taxon>Amycolatopsis</taxon>
    </lineage>
</organism>
<dbReference type="Proteomes" id="UP000250434">
    <property type="component" value="Chromosome"/>
</dbReference>
<keyword evidence="2" id="KW-0238">DNA-binding</keyword>
<evidence type="ECO:0000259" key="4">
    <source>
        <dbReference type="PROSITE" id="PS51118"/>
    </source>
</evidence>
<keyword evidence="3" id="KW-0804">Transcription</keyword>
<dbReference type="EMBL" id="CP015163">
    <property type="protein sequence ID" value="AXB41446.1"/>
    <property type="molecule type" value="Genomic_DNA"/>
</dbReference>
<dbReference type="KEGG" id="aab:A4R43_01990"/>
<keyword evidence="6" id="KW-1185">Reference proteome</keyword>
<gene>
    <name evidence="5" type="ORF">A4R43_01990</name>
</gene>
<dbReference type="AlphaFoldDB" id="A0A344L072"/>
<dbReference type="InterPro" id="IPR002577">
    <property type="entry name" value="HTH_HxlR"/>
</dbReference>
<accession>A0A344L072</accession>
<feature type="domain" description="HTH hxlR-type" evidence="4">
    <location>
        <begin position="9"/>
        <end position="105"/>
    </location>
</feature>
<dbReference type="InterPro" id="IPR036390">
    <property type="entry name" value="WH_DNA-bd_sf"/>
</dbReference>
<evidence type="ECO:0000256" key="1">
    <source>
        <dbReference type="ARBA" id="ARBA00023015"/>
    </source>
</evidence>
<protein>
    <recommendedName>
        <fullName evidence="4">HTH hxlR-type domain-containing protein</fullName>
    </recommendedName>
</protein>
<dbReference type="SUPFAM" id="SSF46785">
    <property type="entry name" value="Winged helix' DNA-binding domain"/>
    <property type="match status" value="1"/>
</dbReference>
<name>A0A344L072_9PSEU</name>
<evidence type="ECO:0000256" key="2">
    <source>
        <dbReference type="ARBA" id="ARBA00023125"/>
    </source>
</evidence>
<keyword evidence="1" id="KW-0805">Transcription regulation</keyword>
<dbReference type="GO" id="GO:0003677">
    <property type="term" value="F:DNA binding"/>
    <property type="evidence" value="ECO:0007669"/>
    <property type="project" value="UniProtKB-KW"/>
</dbReference>
<dbReference type="PROSITE" id="PS51118">
    <property type="entry name" value="HTH_HXLR"/>
    <property type="match status" value="1"/>
</dbReference>
<dbReference type="Gene3D" id="1.10.10.10">
    <property type="entry name" value="Winged helix-like DNA-binding domain superfamily/Winged helix DNA-binding domain"/>
    <property type="match status" value="1"/>
</dbReference>
<dbReference type="PANTHER" id="PTHR33204:SF18">
    <property type="entry name" value="TRANSCRIPTIONAL REGULATORY PROTEIN"/>
    <property type="match status" value="1"/>
</dbReference>
<sequence>MVKRSATHHPAARTTDLLGEAWTTLIVTELLAGQRCLDDLAELLPMVSKSSLGHRMRRLHAVGLVEASADRHGRFHYRLTAAGRDLEPVLAQLSSWGSRWLPPPRAGDLDPRLLLADLCRTIGGPHEPGAIEVGFSDVTGPRQWWVVLGARARAQRTAPDLPVLVRVECTITALASVWLGHSRCLDELRARTLRFTGDRAAVRRLAGWLSAGAPAKSLAAIGSA</sequence>
<dbReference type="PANTHER" id="PTHR33204">
    <property type="entry name" value="TRANSCRIPTIONAL REGULATOR, MARR FAMILY"/>
    <property type="match status" value="1"/>
</dbReference>
<evidence type="ECO:0000313" key="5">
    <source>
        <dbReference type="EMBL" id="AXB41446.1"/>
    </source>
</evidence>
<proteinExistence type="predicted"/>
<reference evidence="5 6" key="1">
    <citation type="submission" date="2016-04" db="EMBL/GenBank/DDBJ databases">
        <title>Complete genome sequence and analysis of deep-sea sediment isolate, Amycolatopsis sp. WP1.</title>
        <authorList>
            <person name="Wang H."/>
            <person name="Chen S."/>
            <person name="Wu Q."/>
        </authorList>
    </citation>
    <scope>NUCLEOTIDE SEQUENCE [LARGE SCALE GENOMIC DNA]</scope>
    <source>
        <strain evidence="5 6">WP1</strain>
    </source>
</reference>
<evidence type="ECO:0000256" key="3">
    <source>
        <dbReference type="ARBA" id="ARBA00023163"/>
    </source>
</evidence>
<dbReference type="InterPro" id="IPR036388">
    <property type="entry name" value="WH-like_DNA-bd_sf"/>
</dbReference>
<evidence type="ECO:0000313" key="6">
    <source>
        <dbReference type="Proteomes" id="UP000250434"/>
    </source>
</evidence>
<dbReference type="Pfam" id="PF01638">
    <property type="entry name" value="HxlR"/>
    <property type="match status" value="1"/>
</dbReference>